<evidence type="ECO:0000256" key="1">
    <source>
        <dbReference type="SAM" id="MobiDB-lite"/>
    </source>
</evidence>
<evidence type="ECO:0000313" key="2">
    <source>
        <dbReference type="EMBL" id="MPL61003.1"/>
    </source>
</evidence>
<accession>A0A644T275</accession>
<feature type="region of interest" description="Disordered" evidence="1">
    <location>
        <begin position="22"/>
        <end position="42"/>
    </location>
</feature>
<comment type="caution">
    <text evidence="2">The sequence shown here is derived from an EMBL/GenBank/DDBJ whole genome shotgun (WGS) entry which is preliminary data.</text>
</comment>
<organism evidence="2">
    <name type="scientific">bioreactor metagenome</name>
    <dbReference type="NCBI Taxonomy" id="1076179"/>
    <lineage>
        <taxon>unclassified sequences</taxon>
        <taxon>metagenomes</taxon>
        <taxon>ecological metagenomes</taxon>
    </lineage>
</organism>
<reference evidence="2" key="1">
    <citation type="submission" date="2019-08" db="EMBL/GenBank/DDBJ databases">
        <authorList>
            <person name="Kucharzyk K."/>
            <person name="Murdoch R.W."/>
            <person name="Higgins S."/>
            <person name="Loffler F."/>
        </authorList>
    </citation>
    <scope>NUCLEOTIDE SEQUENCE</scope>
</reference>
<dbReference type="EMBL" id="VSSQ01000013">
    <property type="protein sequence ID" value="MPL61003.1"/>
    <property type="molecule type" value="Genomic_DNA"/>
</dbReference>
<name>A0A644T275_9ZZZZ</name>
<dbReference type="AlphaFoldDB" id="A0A644T275"/>
<protein>
    <submittedName>
        <fullName evidence="2">Uncharacterized protein</fullName>
    </submittedName>
</protein>
<sequence>MAVGAHHQHVEAGAVDQIAKRHVGHAAHGQRLGRDAAAAQQRRRIGQPALGLGGLHADGDDGDLEVREQRRAGDIVDRLQRRGAAVMCDQHLLDRPEGARGDQNRMLCRAHDPFEIRTEVLDGEIGRLAAFADQHHLGAHLVAGERVEQIAVHKLARNRLHATPGQHVARILEDGDAAMGDEAGALFIDRGQLGLQRRARAQPLGRGGRAAPAENVQKLDRGVQTLGHPGGVVAHAGRIDRAVDEGDDPFAHDNLEAPEEPFDIASLFAGGRKGPCSRSCVCRHGCAGRRLGGR</sequence>
<gene>
    <name evidence="2" type="ORF">SDC9_06569</name>
</gene>
<proteinExistence type="predicted"/>